<name>A0A8H7RTL0_9FUNG</name>
<protein>
    <submittedName>
        <fullName evidence="2">Uncharacterized protein</fullName>
    </submittedName>
</protein>
<dbReference type="EMBL" id="JAEPRB010000393">
    <property type="protein sequence ID" value="KAG2216520.1"/>
    <property type="molecule type" value="Genomic_DNA"/>
</dbReference>
<gene>
    <name evidence="2" type="ORF">INT45_002654</name>
</gene>
<reference evidence="2 3" key="1">
    <citation type="submission" date="2020-12" db="EMBL/GenBank/DDBJ databases">
        <title>Metabolic potential, ecology and presence of endohyphal bacteria is reflected in genomic diversity of Mucoromycotina.</title>
        <authorList>
            <person name="Muszewska A."/>
            <person name="Okrasinska A."/>
            <person name="Steczkiewicz K."/>
            <person name="Drgas O."/>
            <person name="Orlowska M."/>
            <person name="Perlinska-Lenart U."/>
            <person name="Aleksandrzak-Piekarczyk T."/>
            <person name="Szatraj K."/>
            <person name="Zielenkiewicz U."/>
            <person name="Pilsyk S."/>
            <person name="Malc E."/>
            <person name="Mieczkowski P."/>
            <person name="Kruszewska J.S."/>
            <person name="Biernat P."/>
            <person name="Pawlowska J."/>
        </authorList>
    </citation>
    <scope>NUCLEOTIDE SEQUENCE [LARGE SCALE GENOMIC DNA]</scope>
    <source>
        <strain evidence="2 3">CBS 142.35</strain>
    </source>
</reference>
<keyword evidence="3" id="KW-1185">Reference proteome</keyword>
<dbReference type="AlphaFoldDB" id="A0A8H7RTL0"/>
<evidence type="ECO:0000256" key="1">
    <source>
        <dbReference type="SAM" id="MobiDB-lite"/>
    </source>
</evidence>
<feature type="region of interest" description="Disordered" evidence="1">
    <location>
        <begin position="137"/>
        <end position="182"/>
    </location>
</feature>
<sequence>MSRPFDCTNTDLERPVKRRRTNWETKTLPSIEELPSYLHNPPSPSDVDDYFDWMDEVLKARRRELIKPVLREDLYCSRIWCAFARGEYNDDPLLVCYLARKWRKAGLNDDKNRGCWPECFGHGVAQVPSGRFFSADVDNPDVEKPASPSPPPRSFSRTPSPAPSISEQLEESGDDDDVWSVTDVSPKQIQREVAKRDSFTFLTIRDFYY</sequence>
<dbReference type="Proteomes" id="UP000646827">
    <property type="component" value="Unassembled WGS sequence"/>
</dbReference>
<organism evidence="2 3">
    <name type="scientific">Circinella minor</name>
    <dbReference type="NCBI Taxonomy" id="1195481"/>
    <lineage>
        <taxon>Eukaryota</taxon>
        <taxon>Fungi</taxon>
        <taxon>Fungi incertae sedis</taxon>
        <taxon>Mucoromycota</taxon>
        <taxon>Mucoromycotina</taxon>
        <taxon>Mucoromycetes</taxon>
        <taxon>Mucorales</taxon>
        <taxon>Lichtheimiaceae</taxon>
        <taxon>Circinella</taxon>
    </lineage>
</organism>
<evidence type="ECO:0000313" key="2">
    <source>
        <dbReference type="EMBL" id="KAG2216520.1"/>
    </source>
</evidence>
<proteinExistence type="predicted"/>
<feature type="compositionally biased region" description="Acidic residues" evidence="1">
    <location>
        <begin position="168"/>
        <end position="178"/>
    </location>
</feature>
<accession>A0A8H7RTL0</accession>
<dbReference type="OrthoDB" id="10445684at2759"/>
<evidence type="ECO:0000313" key="3">
    <source>
        <dbReference type="Proteomes" id="UP000646827"/>
    </source>
</evidence>
<comment type="caution">
    <text evidence="2">The sequence shown here is derived from an EMBL/GenBank/DDBJ whole genome shotgun (WGS) entry which is preliminary data.</text>
</comment>